<dbReference type="Proteomes" id="UP000529417">
    <property type="component" value="Unassembled WGS sequence"/>
</dbReference>
<dbReference type="InterPro" id="IPR031571">
    <property type="entry name" value="RcpC_dom"/>
</dbReference>
<comment type="caution">
    <text evidence="2">The sequence shown here is derived from an EMBL/GenBank/DDBJ whole genome shotgun (WGS) entry which is preliminary data.</text>
</comment>
<dbReference type="AlphaFoldDB" id="A0A7Z0I143"/>
<evidence type="ECO:0000259" key="1">
    <source>
        <dbReference type="Pfam" id="PF16976"/>
    </source>
</evidence>
<dbReference type="NCBIfam" id="TIGR03177">
    <property type="entry name" value="pilus_cpaB"/>
    <property type="match status" value="1"/>
</dbReference>
<feature type="domain" description="Flp pilus assembly protein RcpC/CpaB" evidence="1">
    <location>
        <begin position="123"/>
        <end position="223"/>
    </location>
</feature>
<dbReference type="EMBL" id="JACBXS010000023">
    <property type="protein sequence ID" value="NYS25682.1"/>
    <property type="molecule type" value="Genomic_DNA"/>
</dbReference>
<dbReference type="RefSeq" id="WP_179906479.1">
    <property type="nucleotide sequence ID" value="NZ_JACBXS010000023.1"/>
</dbReference>
<proteinExistence type="predicted"/>
<dbReference type="Pfam" id="PF16976">
    <property type="entry name" value="RcpC"/>
    <property type="match status" value="1"/>
</dbReference>
<evidence type="ECO:0000313" key="3">
    <source>
        <dbReference type="Proteomes" id="UP000529417"/>
    </source>
</evidence>
<sequence length="277" mass="29995">MRAVFGLVLLAGVALAGFAVYMTQDYISKTQAELAAARAGQGADVEMGELVLARRPLRYGEPLERDAVVVAPWPKFAIPEGAFTSVDELFPEGERERVVLRMMEPREAVMTSKISAPGADAGITSRLSRGMRAFTIQVNVTTGVSGFLRPGDHVDVFWTGRTGGGEITRLIQSQLRLIAVDQSSDMDRRSAVAVARNVTVEASPSQIAALAQAQSTGRLSLALVGLDDDSAEFAEIDQRRLLGIEEREETVVQEAEKCHVRTRRGGELVLIEIPCTN</sequence>
<reference evidence="2 3" key="1">
    <citation type="journal article" date="2000" name="Arch. Microbiol.">
        <title>Rhodobaca bogoriensis gen. nov. and sp. nov., an alkaliphilic purple nonsulfur bacterium from African Rift Valley soda lakes.</title>
        <authorList>
            <person name="Milford A.D."/>
            <person name="Achenbach L.A."/>
            <person name="Jung D.O."/>
            <person name="Madigan M.T."/>
        </authorList>
    </citation>
    <scope>NUCLEOTIDE SEQUENCE [LARGE SCALE GENOMIC DNA]</scope>
    <source>
        <strain evidence="2 3">2376</strain>
    </source>
</reference>
<protein>
    <submittedName>
        <fullName evidence="2">Flp pilus assembly protein CpaB</fullName>
    </submittedName>
</protein>
<evidence type="ECO:0000313" key="2">
    <source>
        <dbReference type="EMBL" id="NYS25682.1"/>
    </source>
</evidence>
<gene>
    <name evidence="2" type="primary">cpaB</name>
    <name evidence="2" type="ORF">HUK65_11830</name>
</gene>
<accession>A0A7Z0I143</accession>
<keyword evidence="3" id="KW-1185">Reference proteome</keyword>
<dbReference type="CDD" id="cd11614">
    <property type="entry name" value="SAF_CpaB_FlgA_like"/>
    <property type="match status" value="1"/>
</dbReference>
<dbReference type="InterPro" id="IPR017592">
    <property type="entry name" value="Pilus_assmbl_Flp-typ_CpaB"/>
</dbReference>
<organism evidence="2 3">
    <name type="scientific">Rhabdonatronobacter sediminivivens</name>
    <dbReference type="NCBI Taxonomy" id="2743469"/>
    <lineage>
        <taxon>Bacteria</taxon>
        <taxon>Pseudomonadati</taxon>
        <taxon>Pseudomonadota</taxon>
        <taxon>Alphaproteobacteria</taxon>
        <taxon>Rhodobacterales</taxon>
        <taxon>Paracoccaceae</taxon>
        <taxon>Rhabdonatronobacter</taxon>
    </lineage>
</organism>
<name>A0A7Z0I143_9RHOB</name>